<feature type="transmembrane region" description="Helical" evidence="7">
    <location>
        <begin position="6"/>
        <end position="25"/>
    </location>
</feature>
<dbReference type="GO" id="GO:0004252">
    <property type="term" value="F:serine-type endopeptidase activity"/>
    <property type="evidence" value="ECO:0007669"/>
    <property type="project" value="InterPro"/>
</dbReference>
<reference evidence="9 10" key="1">
    <citation type="submission" date="2019-03" db="EMBL/GenBank/DDBJ databases">
        <title>Flavobacterium AT-3-2 sp. nov., isolated from arctic soil.</title>
        <authorList>
            <person name="Chaudhary D.K."/>
        </authorList>
    </citation>
    <scope>NUCLEOTIDE SEQUENCE [LARGE SCALE GENOMIC DNA]</scope>
    <source>
        <strain evidence="9 10">AT-3-2</strain>
    </source>
</reference>
<keyword evidence="7" id="KW-0472">Membrane</keyword>
<evidence type="ECO:0000256" key="5">
    <source>
        <dbReference type="ARBA" id="ARBA00022801"/>
    </source>
</evidence>
<dbReference type="OrthoDB" id="9802919at2"/>
<comment type="caution">
    <text evidence="7">Lacks conserved residue(s) required for the propagation of feature annotation.</text>
</comment>
<accession>A0A4V2YU74</accession>
<dbReference type="PRINTS" id="PR00727">
    <property type="entry name" value="LEADERPTASE"/>
</dbReference>
<dbReference type="GO" id="GO:0006465">
    <property type="term" value="P:signal peptide processing"/>
    <property type="evidence" value="ECO:0007669"/>
    <property type="project" value="InterPro"/>
</dbReference>
<feature type="transmembrane region" description="Helical" evidence="7">
    <location>
        <begin position="86"/>
        <end position="104"/>
    </location>
</feature>
<dbReference type="Pfam" id="PF10502">
    <property type="entry name" value="Peptidase_S26"/>
    <property type="match status" value="2"/>
</dbReference>
<proteinExistence type="inferred from homology"/>
<dbReference type="AlphaFoldDB" id="A0A4V2YU74"/>
<name>A0A4V2YU74_9FLAO</name>
<keyword evidence="7" id="KW-0645">Protease</keyword>
<dbReference type="NCBIfam" id="TIGR02227">
    <property type="entry name" value="sigpep_I_bact"/>
    <property type="match status" value="1"/>
</dbReference>
<comment type="caution">
    <text evidence="9">The sequence shown here is derived from an EMBL/GenBank/DDBJ whole genome shotgun (WGS) entry which is preliminary data.</text>
</comment>
<feature type="transmembrane region" description="Helical" evidence="7">
    <location>
        <begin position="491"/>
        <end position="509"/>
    </location>
</feature>
<comment type="similarity">
    <text evidence="2 7">Belongs to the peptidase S26 family.</text>
</comment>
<evidence type="ECO:0000256" key="6">
    <source>
        <dbReference type="PIRSR" id="PIRSR600223-1"/>
    </source>
</evidence>
<evidence type="ECO:0000313" key="9">
    <source>
        <dbReference type="EMBL" id="TDD76067.1"/>
    </source>
</evidence>
<dbReference type="Pfam" id="PF18936">
    <property type="entry name" value="DUF5684"/>
    <property type="match status" value="1"/>
</dbReference>
<evidence type="ECO:0000256" key="1">
    <source>
        <dbReference type="ARBA" id="ARBA00000677"/>
    </source>
</evidence>
<keyword evidence="7" id="KW-1133">Transmembrane helix</keyword>
<keyword evidence="5 7" id="KW-0378">Hydrolase</keyword>
<dbReference type="GO" id="GO:0009003">
    <property type="term" value="F:signal peptidase activity"/>
    <property type="evidence" value="ECO:0007669"/>
    <property type="project" value="UniProtKB-EC"/>
</dbReference>
<evidence type="ECO:0000313" key="10">
    <source>
        <dbReference type="Proteomes" id="UP000295278"/>
    </source>
</evidence>
<dbReference type="RefSeq" id="WP_131909814.1">
    <property type="nucleotide sequence ID" value="NZ_SMFM01000004.1"/>
</dbReference>
<sequence>MSVYQWFIFFLLVQIVHFLGTWKLYEAAGRKRWEAAIPVYNAIVLMKIIGRPTWWTILLFIPIINLIMFPVIWVETLRSFGKRSGLDTFLVLITLGFYIYYVNYTQKLDYVADRSLSPENKAADTVSSLLFAIVVATIVHTYFIQPFTIPTSSLEKSLLVGDFLFVSKMNYGARVPMTTVALPMVHDSIPLTKSKSYLTWPQLPYMRLPGIQNIDRSDIVVFNWPVDTVYRFFDTSKRRAYKPVDKKSNYVKRCVGIPGDNLSIKDGIVYIDGKILQLPERAKPQFSYKVALDGKTPIDFEYLFKDLDITDPSGFINENSRDTLFFSALTQVGAERLKNTPGITAVIRQISKDVDNGVFPHINKWNRDNYGPVYIPEEGKTVALTAESLPFYKGIITDYENNELQVNGSEIRINGAIATTYTFKQNYYWMMGDNRHNSEDSRYWGFVPQNHVVGKPIFIWLSIDPNGKGLNKIRWDRVFTTVSGEGQPQSYFKLFLLGLVIFFVGEYFWKKRKERNA</sequence>
<comment type="catalytic activity">
    <reaction evidence="1 7">
        <text>Cleavage of hydrophobic, N-terminal signal or leader sequences from secreted and periplasmic proteins.</text>
        <dbReference type="EC" id="3.4.21.89"/>
    </reaction>
</comment>
<comment type="subcellular location">
    <subcellularLocation>
        <location evidence="7">Membrane</location>
        <topology evidence="7">Single-pass type II membrane protein</topology>
    </subcellularLocation>
</comment>
<feature type="transmembrane region" description="Helical" evidence="7">
    <location>
        <begin position="125"/>
        <end position="144"/>
    </location>
</feature>
<dbReference type="Proteomes" id="UP000295278">
    <property type="component" value="Unassembled WGS sequence"/>
</dbReference>
<dbReference type="PANTHER" id="PTHR43390">
    <property type="entry name" value="SIGNAL PEPTIDASE I"/>
    <property type="match status" value="1"/>
</dbReference>
<evidence type="ECO:0000259" key="8">
    <source>
        <dbReference type="Pfam" id="PF10502"/>
    </source>
</evidence>
<evidence type="ECO:0000256" key="7">
    <source>
        <dbReference type="RuleBase" id="RU362042"/>
    </source>
</evidence>
<dbReference type="Gene3D" id="2.10.109.10">
    <property type="entry name" value="Umud Fragment, subunit A"/>
    <property type="match status" value="2"/>
</dbReference>
<dbReference type="InterPro" id="IPR043739">
    <property type="entry name" value="DUF5684"/>
</dbReference>
<gene>
    <name evidence="9" type="primary">lepB</name>
    <name evidence="9" type="ORF">E0F89_10960</name>
</gene>
<protein>
    <recommendedName>
        <fullName evidence="4 7">Signal peptidase I</fullName>
        <ecNumber evidence="3 7">3.4.21.89</ecNumber>
    </recommendedName>
</protein>
<keyword evidence="7" id="KW-0812">Transmembrane</keyword>
<keyword evidence="10" id="KW-1185">Reference proteome</keyword>
<organism evidence="9 10">
    <name type="scientific">Flavobacterium caseinilyticum</name>
    <dbReference type="NCBI Taxonomy" id="2541732"/>
    <lineage>
        <taxon>Bacteria</taxon>
        <taxon>Pseudomonadati</taxon>
        <taxon>Bacteroidota</taxon>
        <taxon>Flavobacteriia</taxon>
        <taxon>Flavobacteriales</taxon>
        <taxon>Flavobacteriaceae</taxon>
        <taxon>Flavobacterium</taxon>
    </lineage>
</organism>
<dbReference type="InterPro" id="IPR000223">
    <property type="entry name" value="Pept_S26A_signal_pept_1"/>
</dbReference>
<dbReference type="PANTHER" id="PTHR43390:SF1">
    <property type="entry name" value="CHLOROPLAST PROCESSING PEPTIDASE"/>
    <property type="match status" value="1"/>
</dbReference>
<dbReference type="EC" id="3.4.21.89" evidence="3 7"/>
<dbReference type="EMBL" id="SMFM01000004">
    <property type="protein sequence ID" value="TDD76067.1"/>
    <property type="molecule type" value="Genomic_DNA"/>
</dbReference>
<dbReference type="InterPro" id="IPR019758">
    <property type="entry name" value="Pept_S26A_signal_pept_1_CS"/>
</dbReference>
<dbReference type="SUPFAM" id="SSF51306">
    <property type="entry name" value="LexA/Signal peptidase"/>
    <property type="match status" value="1"/>
</dbReference>
<evidence type="ECO:0000256" key="2">
    <source>
        <dbReference type="ARBA" id="ARBA00009370"/>
    </source>
</evidence>
<evidence type="ECO:0000256" key="3">
    <source>
        <dbReference type="ARBA" id="ARBA00013208"/>
    </source>
</evidence>
<evidence type="ECO:0000256" key="4">
    <source>
        <dbReference type="ARBA" id="ARBA00019232"/>
    </source>
</evidence>
<dbReference type="InterPro" id="IPR019533">
    <property type="entry name" value="Peptidase_S26"/>
</dbReference>
<dbReference type="PROSITE" id="PS00761">
    <property type="entry name" value="SPASE_I_3"/>
    <property type="match status" value="1"/>
</dbReference>
<dbReference type="GO" id="GO:0016020">
    <property type="term" value="C:membrane"/>
    <property type="evidence" value="ECO:0007669"/>
    <property type="project" value="UniProtKB-SubCell"/>
</dbReference>
<feature type="domain" description="Peptidase S26" evidence="8">
    <location>
        <begin position="124"/>
        <end position="283"/>
    </location>
</feature>
<feature type="transmembrane region" description="Helical" evidence="7">
    <location>
        <begin position="54"/>
        <end position="74"/>
    </location>
</feature>
<feature type="active site" evidence="6">
    <location>
        <position position="252"/>
    </location>
</feature>
<dbReference type="CDD" id="cd06530">
    <property type="entry name" value="S26_SPase_I"/>
    <property type="match status" value="2"/>
</dbReference>
<feature type="active site" evidence="6">
    <location>
        <position position="153"/>
    </location>
</feature>
<dbReference type="InterPro" id="IPR036286">
    <property type="entry name" value="LexA/Signal_pep-like_sf"/>
</dbReference>
<feature type="domain" description="Peptidase S26" evidence="8">
    <location>
        <begin position="420"/>
        <end position="460"/>
    </location>
</feature>